<dbReference type="InterPro" id="IPR011050">
    <property type="entry name" value="Pectin_lyase_fold/virulence"/>
</dbReference>
<evidence type="ECO:0000313" key="4">
    <source>
        <dbReference type="EMBL" id="MBC9813160.1"/>
    </source>
</evidence>
<keyword evidence="1 2" id="KW-0732">Signal</keyword>
<keyword evidence="5" id="KW-1185">Reference proteome</keyword>
<dbReference type="EMBL" id="JACVEL010000008">
    <property type="protein sequence ID" value="MBC9813160.1"/>
    <property type="molecule type" value="Genomic_DNA"/>
</dbReference>
<feature type="domain" description="Secretion system C-terminal sorting" evidence="3">
    <location>
        <begin position="563"/>
        <end position="625"/>
    </location>
</feature>
<comment type="caution">
    <text evidence="4">The sequence shown here is derived from an EMBL/GenBank/DDBJ whole genome shotgun (WGS) entry which is preliminary data.</text>
</comment>
<evidence type="ECO:0000256" key="2">
    <source>
        <dbReference type="SAM" id="SignalP"/>
    </source>
</evidence>
<dbReference type="SMART" id="SM00710">
    <property type="entry name" value="PbH1"/>
    <property type="match status" value="6"/>
</dbReference>
<protein>
    <submittedName>
        <fullName evidence="4">T9SS type A sorting domain-containing protein</fullName>
    </submittedName>
</protein>
<evidence type="ECO:0000256" key="1">
    <source>
        <dbReference type="ARBA" id="ARBA00022729"/>
    </source>
</evidence>
<dbReference type="RefSeq" id="WP_216714409.1">
    <property type="nucleotide sequence ID" value="NZ_JACVEL010000008.1"/>
</dbReference>
<dbReference type="Gene3D" id="2.160.20.10">
    <property type="entry name" value="Single-stranded right-handed beta-helix, Pectin lyase-like"/>
    <property type="match status" value="1"/>
</dbReference>
<dbReference type="SUPFAM" id="SSF51126">
    <property type="entry name" value="Pectin lyase-like"/>
    <property type="match status" value="1"/>
</dbReference>
<feature type="chain" id="PRO_5035196326" evidence="2">
    <location>
        <begin position="19"/>
        <end position="630"/>
    </location>
</feature>
<name>A0A8J6PF47_9FLAO</name>
<dbReference type="Pfam" id="PF18962">
    <property type="entry name" value="Por_Secre_tail"/>
    <property type="match status" value="1"/>
</dbReference>
<accession>A0A8J6PF47</accession>
<gene>
    <name evidence="4" type="ORF">H9Y05_11850</name>
</gene>
<dbReference type="AlphaFoldDB" id="A0A8J6PF47"/>
<feature type="signal peptide" evidence="2">
    <location>
        <begin position="1"/>
        <end position="18"/>
    </location>
</feature>
<dbReference type="InterPro" id="IPR026444">
    <property type="entry name" value="Secre_tail"/>
</dbReference>
<proteinExistence type="predicted"/>
<reference evidence="4" key="1">
    <citation type="submission" date="2020-09" db="EMBL/GenBank/DDBJ databases">
        <title>Taishania pollutisoli gen. nov., sp. nov., Isolated from Tetrabromobisphenol A-Contaminated Soil.</title>
        <authorList>
            <person name="Chen Q."/>
        </authorList>
    </citation>
    <scope>NUCLEOTIDE SEQUENCE</scope>
    <source>
        <strain evidence="4">CZZ-1</strain>
    </source>
</reference>
<dbReference type="Proteomes" id="UP000652681">
    <property type="component" value="Unassembled WGS sequence"/>
</dbReference>
<evidence type="ECO:0000259" key="3">
    <source>
        <dbReference type="Pfam" id="PF18962"/>
    </source>
</evidence>
<sequence length="630" mass="68568">MKKINVTFLLLLVSYLSAFSQLPVINGWTQFTVSPDTRIIYVSDVDGNDATAEFYAPGDSEVGSDPFLPSGTVQPYRTIDAAKAALRDGFPDWILLKKGDVFINQHFGLMNINGKNASEPMLIGSYGVSTERPRILTGSDNLISFTGAASHIAISGLYAEPHTRAGSDEPSAINILNAPFHSFLVEDCYFNLFCIHIVVQDYSGSSSYSHSGFTVRRNTIVNGYQTGGGGGGVYMHHIDNILFEENLIDHNGWSTTISGADATGFSHNTYFQSSCSNLTFKDNIVSRASAVGIGARCGGIIENNLALSNPRNLFIGSFDPSQINWPTEGVSGEVKHNVILGARIEPYDPGNGITIDRVRNVEISENVVAHFTETGAYNTAIGLDHIEDVAIRQNIIYRWGNNQTSGFDFAAGLQFGTNKQGVMLIDSNDIQLENPLAYCVNTNGSFSNLTFRGNRYHNVVNAPDWFAAGNYTSWVTASGETGSLQLDVTYPDPERDISTYLTSIGETGGLEEFITLRKQLSKNNWDSRFTAMTVNDYIREGFGVASLNTVSLAAISSPSDILLYPNPVQGGVLTIESAAPASYLICDQVGRTVQSGQLEKGKQHIDLTALKNGSYLIRINEKSTQLMINH</sequence>
<dbReference type="NCBIfam" id="TIGR04183">
    <property type="entry name" value="Por_Secre_tail"/>
    <property type="match status" value="1"/>
</dbReference>
<evidence type="ECO:0000313" key="5">
    <source>
        <dbReference type="Proteomes" id="UP000652681"/>
    </source>
</evidence>
<dbReference type="InterPro" id="IPR006626">
    <property type="entry name" value="PbH1"/>
</dbReference>
<dbReference type="InterPro" id="IPR012334">
    <property type="entry name" value="Pectin_lyas_fold"/>
</dbReference>
<organism evidence="4 5">
    <name type="scientific">Taishania pollutisoli</name>
    <dbReference type="NCBI Taxonomy" id="2766479"/>
    <lineage>
        <taxon>Bacteria</taxon>
        <taxon>Pseudomonadati</taxon>
        <taxon>Bacteroidota</taxon>
        <taxon>Flavobacteriia</taxon>
        <taxon>Flavobacteriales</taxon>
        <taxon>Crocinitomicaceae</taxon>
        <taxon>Taishania</taxon>
    </lineage>
</organism>